<evidence type="ECO:0000313" key="3">
    <source>
        <dbReference type="Proteomes" id="UP000663854"/>
    </source>
</evidence>
<proteinExistence type="predicted"/>
<feature type="chain" id="PRO_5032635279" evidence="1">
    <location>
        <begin position="22"/>
        <end position="586"/>
    </location>
</feature>
<reference evidence="2" key="1">
    <citation type="submission" date="2021-02" db="EMBL/GenBank/DDBJ databases">
        <authorList>
            <person name="Nowell W R."/>
        </authorList>
    </citation>
    <scope>NUCLEOTIDE SEQUENCE</scope>
</reference>
<evidence type="ECO:0000256" key="1">
    <source>
        <dbReference type="SAM" id="SignalP"/>
    </source>
</evidence>
<accession>A0A814FN41</accession>
<sequence length="586" mass="59333">MGAFATGFLLFGIALVYGASGTFDMAGIAAYVQNAKEIPDFFYIGISTGAFTPAERLHVDGSARIDNALIVNPQTVAAAATITVAARTTAINITATGGTQANAVTYSPTPTSGQVMYIFDGDNDAATFASYTIPAGGFGTFVYLSSAWRVVSIGNNGAPSGAAGGDLTGTYPNPTVATSAINSAKIADGTVTGTDLATNTVANSNLAQMPAYSIKANLTGSTANAADATASADGQVLRRAAGALTFGTIDGSSFGSQAANTVFAAPNGSAGNPTFRALVAADLPTGSTGYIQNNAVGANFATGQAASFDITGNGEINGTLNINGNVGLGLTSTNNKLDIAGATRGGTHATGRPLYVTGTFSAAANGVEFRHDNGTQGVGIGFNTIYATGSNANQDLGLAALGTTGNLTFTTNATNRMTISGTGTVTVPNLGGSGTRLVTADAAGLLATSTTAALTLPTGTGANGQVTYWTGTNTQAGNNNLYWDNTNGRYCNCFGAGAGTWDIGNFDFCAVAQVGFKNNQSNADEDDDIQCAVWPIDATGGAPGEQSNYNTTLYYNYASKPYWRMYAEAYEDSNGVTCGANCINFE</sequence>
<protein>
    <submittedName>
        <fullName evidence="2">Uncharacterized protein</fullName>
    </submittedName>
</protein>
<feature type="signal peptide" evidence="1">
    <location>
        <begin position="1"/>
        <end position="21"/>
    </location>
</feature>
<organism evidence="2 3">
    <name type="scientific">Rotaria sordida</name>
    <dbReference type="NCBI Taxonomy" id="392033"/>
    <lineage>
        <taxon>Eukaryota</taxon>
        <taxon>Metazoa</taxon>
        <taxon>Spiralia</taxon>
        <taxon>Gnathifera</taxon>
        <taxon>Rotifera</taxon>
        <taxon>Eurotatoria</taxon>
        <taxon>Bdelloidea</taxon>
        <taxon>Philodinida</taxon>
        <taxon>Philodinidae</taxon>
        <taxon>Rotaria</taxon>
    </lineage>
</organism>
<gene>
    <name evidence="2" type="ORF">PYM288_LOCUS13781</name>
</gene>
<comment type="caution">
    <text evidence="2">The sequence shown here is derived from an EMBL/GenBank/DDBJ whole genome shotgun (WGS) entry which is preliminary data.</text>
</comment>
<dbReference type="Proteomes" id="UP000663854">
    <property type="component" value="Unassembled WGS sequence"/>
</dbReference>
<evidence type="ECO:0000313" key="2">
    <source>
        <dbReference type="EMBL" id="CAF0984292.1"/>
    </source>
</evidence>
<dbReference type="EMBL" id="CAJNOH010000286">
    <property type="protein sequence ID" value="CAF0984292.1"/>
    <property type="molecule type" value="Genomic_DNA"/>
</dbReference>
<name>A0A814FN41_9BILA</name>
<dbReference type="AlphaFoldDB" id="A0A814FN41"/>
<keyword evidence="1" id="KW-0732">Signal</keyword>